<name>A0A8D8L0H0_CULPI</name>
<proteinExistence type="predicted"/>
<evidence type="ECO:0000313" key="2">
    <source>
        <dbReference type="EMBL" id="CAG6600919.1"/>
    </source>
</evidence>
<accession>A0A8D8L0H0</accession>
<sequence length="160" mass="17871">MPRRTENNKMADSRGVIRKGHSRLLRSGKCFASDRVGHARVRARTERPGRSSTYTSRRWSAVAERIGPDGARKQKRRKLVLGRESVGRSGRSEESARARAKGDMPRVVWRSEGEPVQGHAEEEKRGAGEGKKKEEGKRRKSAISRKGARSAGKGRRTKGK</sequence>
<feature type="compositionally biased region" description="Basic and acidic residues" evidence="1">
    <location>
        <begin position="90"/>
        <end position="137"/>
    </location>
</feature>
<feature type="region of interest" description="Disordered" evidence="1">
    <location>
        <begin position="37"/>
        <end position="160"/>
    </location>
</feature>
<reference evidence="2" key="1">
    <citation type="submission" date="2021-05" db="EMBL/GenBank/DDBJ databases">
        <authorList>
            <person name="Alioto T."/>
            <person name="Alioto T."/>
            <person name="Gomez Garrido J."/>
        </authorList>
    </citation>
    <scope>NUCLEOTIDE SEQUENCE</scope>
</reference>
<feature type="region of interest" description="Disordered" evidence="1">
    <location>
        <begin position="1"/>
        <end position="21"/>
    </location>
</feature>
<feature type="compositionally biased region" description="Basic and acidic residues" evidence="1">
    <location>
        <begin position="1"/>
        <end position="12"/>
    </location>
</feature>
<organism evidence="2">
    <name type="scientific">Culex pipiens</name>
    <name type="common">House mosquito</name>
    <dbReference type="NCBI Taxonomy" id="7175"/>
    <lineage>
        <taxon>Eukaryota</taxon>
        <taxon>Metazoa</taxon>
        <taxon>Ecdysozoa</taxon>
        <taxon>Arthropoda</taxon>
        <taxon>Hexapoda</taxon>
        <taxon>Insecta</taxon>
        <taxon>Pterygota</taxon>
        <taxon>Neoptera</taxon>
        <taxon>Endopterygota</taxon>
        <taxon>Diptera</taxon>
        <taxon>Nematocera</taxon>
        <taxon>Culicoidea</taxon>
        <taxon>Culicidae</taxon>
        <taxon>Culicinae</taxon>
        <taxon>Culicini</taxon>
        <taxon>Culex</taxon>
        <taxon>Culex</taxon>
    </lineage>
</organism>
<dbReference type="AlphaFoldDB" id="A0A8D8L0H0"/>
<protein>
    <submittedName>
        <fullName evidence="2">(northern house mosquito) hypothetical protein</fullName>
    </submittedName>
</protein>
<dbReference type="EMBL" id="HBUE01346269">
    <property type="protein sequence ID" value="CAG6600919.1"/>
    <property type="molecule type" value="Transcribed_RNA"/>
</dbReference>
<feature type="compositionally biased region" description="Basic residues" evidence="1">
    <location>
        <begin position="138"/>
        <end position="160"/>
    </location>
</feature>
<evidence type="ECO:0000256" key="1">
    <source>
        <dbReference type="SAM" id="MobiDB-lite"/>
    </source>
</evidence>
<dbReference type="EMBL" id="HBUE01239284">
    <property type="protein sequence ID" value="CAG6548690.1"/>
    <property type="molecule type" value="Transcribed_RNA"/>
</dbReference>